<dbReference type="EMBL" id="JBHUFD010000019">
    <property type="protein sequence ID" value="MFD1875549.1"/>
    <property type="molecule type" value="Genomic_DNA"/>
</dbReference>
<feature type="transmembrane region" description="Helical" evidence="1">
    <location>
        <begin position="145"/>
        <end position="166"/>
    </location>
</feature>
<evidence type="ECO:0008006" key="4">
    <source>
        <dbReference type="Google" id="ProtNLM"/>
    </source>
</evidence>
<keyword evidence="3" id="KW-1185">Reference proteome</keyword>
<dbReference type="Proteomes" id="UP001597197">
    <property type="component" value="Unassembled WGS sequence"/>
</dbReference>
<feature type="transmembrane region" description="Helical" evidence="1">
    <location>
        <begin position="120"/>
        <end position="139"/>
    </location>
</feature>
<keyword evidence="1" id="KW-1133">Transmembrane helix</keyword>
<proteinExistence type="predicted"/>
<keyword evidence="1" id="KW-0812">Transmembrane</keyword>
<name>A0ABW4R124_9BACT</name>
<evidence type="ECO:0000313" key="3">
    <source>
        <dbReference type="Proteomes" id="UP001597197"/>
    </source>
</evidence>
<protein>
    <recommendedName>
        <fullName evidence="4">EamA domain-containing protein</fullName>
    </recommendedName>
</protein>
<evidence type="ECO:0000256" key="1">
    <source>
        <dbReference type="SAM" id="Phobius"/>
    </source>
</evidence>
<gene>
    <name evidence="2" type="ORF">ACFSDX_24160</name>
</gene>
<keyword evidence="1" id="KW-0472">Membrane</keyword>
<reference evidence="3" key="1">
    <citation type="journal article" date="2019" name="Int. J. Syst. Evol. Microbiol.">
        <title>The Global Catalogue of Microorganisms (GCM) 10K type strain sequencing project: providing services to taxonomists for standard genome sequencing and annotation.</title>
        <authorList>
            <consortium name="The Broad Institute Genomics Platform"/>
            <consortium name="The Broad Institute Genome Sequencing Center for Infectious Disease"/>
            <person name="Wu L."/>
            <person name="Ma J."/>
        </authorList>
    </citation>
    <scope>NUCLEOTIDE SEQUENCE [LARGE SCALE GENOMIC DNA]</scope>
    <source>
        <strain evidence="3">CGMCC 1.15795</strain>
    </source>
</reference>
<accession>A0ABW4R124</accession>
<feature type="transmembrane region" description="Helical" evidence="1">
    <location>
        <begin position="58"/>
        <end position="81"/>
    </location>
</feature>
<feature type="transmembrane region" description="Helical" evidence="1">
    <location>
        <begin position="20"/>
        <end position="46"/>
    </location>
</feature>
<sequence>MVATTSCFISGTATFLTNVVVLLLFPPLGLLTAILAPGFVFGVVLLEGKQAASNVSKLSFLLFAGGLFVAAAFCVTGHSFSWQQQPATFPLVSVAGAVGLLLVYKVLLDKAISLPKGIPLVVGASLLAAVVPAIALGSSSGLERWSNIVGVSSIYLTWQTLFGWVLHQARVPAFVDTHLLPTSDTPSPRI</sequence>
<organism evidence="2 3">
    <name type="scientific">Hymenobacter bucti</name>
    <dbReference type="NCBI Taxonomy" id="1844114"/>
    <lineage>
        <taxon>Bacteria</taxon>
        <taxon>Pseudomonadati</taxon>
        <taxon>Bacteroidota</taxon>
        <taxon>Cytophagia</taxon>
        <taxon>Cytophagales</taxon>
        <taxon>Hymenobacteraceae</taxon>
        <taxon>Hymenobacter</taxon>
    </lineage>
</organism>
<feature type="transmembrane region" description="Helical" evidence="1">
    <location>
        <begin position="87"/>
        <end position="108"/>
    </location>
</feature>
<evidence type="ECO:0000313" key="2">
    <source>
        <dbReference type="EMBL" id="MFD1875549.1"/>
    </source>
</evidence>
<comment type="caution">
    <text evidence="2">The sequence shown here is derived from an EMBL/GenBank/DDBJ whole genome shotgun (WGS) entry which is preliminary data.</text>
</comment>
<dbReference type="RefSeq" id="WP_382318373.1">
    <property type="nucleotide sequence ID" value="NZ_JBHUFD010000019.1"/>
</dbReference>